<proteinExistence type="predicted"/>
<reference evidence="1" key="2">
    <citation type="journal article" date="2015" name="Data Brief">
        <title>Shoot transcriptome of the giant reed, Arundo donax.</title>
        <authorList>
            <person name="Barrero R.A."/>
            <person name="Guerrero F.D."/>
            <person name="Moolhuijzen P."/>
            <person name="Goolsby J.A."/>
            <person name="Tidwell J."/>
            <person name="Bellgard S.E."/>
            <person name="Bellgard M.I."/>
        </authorList>
    </citation>
    <scope>NUCLEOTIDE SEQUENCE</scope>
    <source>
        <tissue evidence="1">Shoot tissue taken approximately 20 cm above the soil surface</tissue>
    </source>
</reference>
<dbReference type="EMBL" id="GBRH01179170">
    <property type="protein sequence ID" value="JAE18726.1"/>
    <property type="molecule type" value="Transcribed_RNA"/>
</dbReference>
<sequence length="8" mass="1037">MIFSWRTP</sequence>
<name>A0A0A9GE82_ARUDO</name>
<evidence type="ECO:0000313" key="1">
    <source>
        <dbReference type="EMBL" id="JAE23395.1"/>
    </source>
</evidence>
<dbReference type="EMBL" id="GBRH01174501">
    <property type="protein sequence ID" value="JAE23395.1"/>
    <property type="molecule type" value="Transcribed_RNA"/>
</dbReference>
<reference evidence="1" key="1">
    <citation type="submission" date="2014-09" db="EMBL/GenBank/DDBJ databases">
        <authorList>
            <person name="Magalhaes I.L.F."/>
            <person name="Oliveira U."/>
            <person name="Santos F.R."/>
            <person name="Vidigal T.H.D.A."/>
            <person name="Brescovit A.D."/>
            <person name="Santos A.J."/>
        </authorList>
    </citation>
    <scope>NUCLEOTIDE SEQUENCE</scope>
    <source>
        <tissue evidence="1">Shoot tissue taken approximately 20 cm above the soil surface</tissue>
    </source>
</reference>
<organism evidence="1">
    <name type="scientific">Arundo donax</name>
    <name type="common">Giant reed</name>
    <name type="synonym">Donax arundinaceus</name>
    <dbReference type="NCBI Taxonomy" id="35708"/>
    <lineage>
        <taxon>Eukaryota</taxon>
        <taxon>Viridiplantae</taxon>
        <taxon>Streptophyta</taxon>
        <taxon>Embryophyta</taxon>
        <taxon>Tracheophyta</taxon>
        <taxon>Spermatophyta</taxon>
        <taxon>Magnoliopsida</taxon>
        <taxon>Liliopsida</taxon>
        <taxon>Poales</taxon>
        <taxon>Poaceae</taxon>
        <taxon>PACMAD clade</taxon>
        <taxon>Arundinoideae</taxon>
        <taxon>Arundineae</taxon>
        <taxon>Arundo</taxon>
    </lineage>
</organism>
<accession>A0A0A9GE82</accession>
<protein>
    <submittedName>
        <fullName evidence="1">Uncharacterized protein</fullName>
    </submittedName>
</protein>